<proteinExistence type="predicted"/>
<accession>A0A292YDJ3</accession>
<evidence type="ECO:0000313" key="1">
    <source>
        <dbReference type="EMBL" id="GAX90232.1"/>
    </source>
</evidence>
<name>A0A292YDJ3_9BACL</name>
<dbReference type="Proteomes" id="UP000217785">
    <property type="component" value="Unassembled WGS sequence"/>
</dbReference>
<dbReference type="OrthoDB" id="2991005at2"/>
<gene>
    <name evidence="1" type="ORF">EFBL_1858</name>
</gene>
<protein>
    <submittedName>
        <fullName evidence="1">Uncharacterized protein</fullName>
    </submittedName>
</protein>
<comment type="caution">
    <text evidence="1">The sequence shown here is derived from an EMBL/GenBank/DDBJ whole genome shotgun (WGS) entry which is preliminary data.</text>
</comment>
<evidence type="ECO:0000313" key="2">
    <source>
        <dbReference type="Proteomes" id="UP000217785"/>
    </source>
</evidence>
<reference evidence="2" key="1">
    <citation type="submission" date="2017-07" db="EMBL/GenBank/DDBJ databases">
        <title>Draft genome sequence of Effusibacillus lacus strain skLN1.</title>
        <authorList>
            <person name="Watanabe M."/>
            <person name="Kojima H."/>
            <person name="Fukui M."/>
        </authorList>
    </citation>
    <scope>NUCLEOTIDE SEQUENCE [LARGE SCALE GENOMIC DNA]</scope>
    <source>
        <strain evidence="2">skLN1</strain>
    </source>
</reference>
<dbReference type="RefSeq" id="WP_096181944.1">
    <property type="nucleotide sequence ID" value="NZ_BDUF01000053.1"/>
</dbReference>
<keyword evidence="2" id="KW-1185">Reference proteome</keyword>
<sequence length="136" mass="15299">MLYHPKSIQLEEERLLVHIPEAAYFIEKWRGLGEEFKGLSMRWAAGRDAKGPFIVIGVRHEGRGFDVALAQEAWDLLGQEPETFVVRYGAEAGNTDKETAIELPEGSFGEFIESCQKQAAEDPEKIVIGEIARYFA</sequence>
<dbReference type="AlphaFoldDB" id="A0A292YDJ3"/>
<dbReference type="EMBL" id="BDUF01000053">
    <property type="protein sequence ID" value="GAX90232.1"/>
    <property type="molecule type" value="Genomic_DNA"/>
</dbReference>
<organism evidence="1 2">
    <name type="scientific">Effusibacillus lacus</name>
    <dbReference type="NCBI Taxonomy" id="1348429"/>
    <lineage>
        <taxon>Bacteria</taxon>
        <taxon>Bacillati</taxon>
        <taxon>Bacillota</taxon>
        <taxon>Bacilli</taxon>
        <taxon>Bacillales</taxon>
        <taxon>Alicyclobacillaceae</taxon>
        <taxon>Effusibacillus</taxon>
    </lineage>
</organism>